<comment type="caution">
    <text evidence="2">The sequence shown here is derived from an EMBL/GenBank/DDBJ whole genome shotgun (WGS) entry which is preliminary data.</text>
</comment>
<name>A0A1R3HJ95_9ROSI</name>
<evidence type="ECO:0000313" key="3">
    <source>
        <dbReference type="Proteomes" id="UP000187203"/>
    </source>
</evidence>
<feature type="compositionally biased region" description="Polar residues" evidence="1">
    <location>
        <begin position="1"/>
        <end position="14"/>
    </location>
</feature>
<feature type="region of interest" description="Disordered" evidence="1">
    <location>
        <begin position="1"/>
        <end position="74"/>
    </location>
</feature>
<protein>
    <submittedName>
        <fullName evidence="2">Cpk-related protein kinase 3</fullName>
    </submittedName>
</protein>
<keyword evidence="3" id="KW-1185">Reference proteome</keyword>
<dbReference type="EMBL" id="AWUE01020002">
    <property type="protein sequence ID" value="OMO70378.1"/>
    <property type="molecule type" value="Genomic_DNA"/>
</dbReference>
<dbReference type="GO" id="GO:0016301">
    <property type="term" value="F:kinase activity"/>
    <property type="evidence" value="ECO:0007669"/>
    <property type="project" value="UniProtKB-KW"/>
</dbReference>
<keyword evidence="2" id="KW-0418">Kinase</keyword>
<evidence type="ECO:0000256" key="1">
    <source>
        <dbReference type="SAM" id="MobiDB-lite"/>
    </source>
</evidence>
<feature type="compositionally biased region" description="Basic and acidic residues" evidence="1">
    <location>
        <begin position="16"/>
        <end position="30"/>
    </location>
</feature>
<dbReference type="AlphaFoldDB" id="A0A1R3HJ95"/>
<organism evidence="2 3">
    <name type="scientific">Corchorus olitorius</name>
    <dbReference type="NCBI Taxonomy" id="93759"/>
    <lineage>
        <taxon>Eukaryota</taxon>
        <taxon>Viridiplantae</taxon>
        <taxon>Streptophyta</taxon>
        <taxon>Embryophyta</taxon>
        <taxon>Tracheophyta</taxon>
        <taxon>Spermatophyta</taxon>
        <taxon>Magnoliopsida</taxon>
        <taxon>eudicotyledons</taxon>
        <taxon>Gunneridae</taxon>
        <taxon>Pentapetalae</taxon>
        <taxon>rosids</taxon>
        <taxon>malvids</taxon>
        <taxon>Malvales</taxon>
        <taxon>Malvaceae</taxon>
        <taxon>Grewioideae</taxon>
        <taxon>Apeibeae</taxon>
        <taxon>Corchorus</taxon>
    </lineage>
</organism>
<accession>A0A1R3HJ95</accession>
<proteinExistence type="predicted"/>
<gene>
    <name evidence="2" type="ORF">COLO4_28641</name>
</gene>
<keyword evidence="2" id="KW-0808">Transferase</keyword>
<evidence type="ECO:0000313" key="2">
    <source>
        <dbReference type="EMBL" id="OMO70378.1"/>
    </source>
</evidence>
<dbReference type="Proteomes" id="UP000187203">
    <property type="component" value="Unassembled WGS sequence"/>
</dbReference>
<sequence>MDSRSKPTPIQGSMDSEVRTRTNSLGEKRFFGHSMYSGSKATPIKGSMDSELGQTGLAKEGEGLPQPGPSEGSDEQIFAHLSALKPGIRTYIIVKVCRLWHTILPNGTVVVTTDLIIADEKCTSDLDSRESCPSSWLCGQGNWMFERVDGRVVMNAALTPFDRHDAFDVKYFV</sequence>
<reference evidence="3" key="1">
    <citation type="submission" date="2013-09" db="EMBL/GenBank/DDBJ databases">
        <title>Corchorus olitorius genome sequencing.</title>
        <authorList>
            <person name="Alam M."/>
            <person name="Haque M.S."/>
            <person name="Islam M.S."/>
            <person name="Emdad E.M."/>
            <person name="Islam M.M."/>
            <person name="Ahmed B."/>
            <person name="Halim A."/>
            <person name="Hossen Q.M.M."/>
            <person name="Hossain M.Z."/>
            <person name="Ahmed R."/>
            <person name="Khan M.M."/>
            <person name="Islam R."/>
            <person name="Rashid M.M."/>
            <person name="Khan S.A."/>
            <person name="Rahman M.S."/>
            <person name="Alam M."/>
            <person name="Yahiya A.S."/>
            <person name="Khan M.S."/>
            <person name="Azam M.S."/>
            <person name="Haque T."/>
            <person name="Lashkar M.Z.H."/>
            <person name="Akhand A.I."/>
            <person name="Morshed G."/>
            <person name="Roy S."/>
            <person name="Uddin K.S."/>
            <person name="Rabeya T."/>
            <person name="Hossain A.S."/>
            <person name="Chowdhury A."/>
            <person name="Snigdha A.R."/>
            <person name="Mortoza M.S."/>
            <person name="Matin S.A."/>
            <person name="Hoque S.M.E."/>
            <person name="Islam M.K."/>
            <person name="Roy D.K."/>
            <person name="Haider R."/>
            <person name="Moosa M.M."/>
            <person name="Elias S.M."/>
            <person name="Hasan A.M."/>
            <person name="Jahan S."/>
            <person name="Shafiuddin M."/>
            <person name="Mahmood N."/>
            <person name="Shommy N.S."/>
        </authorList>
    </citation>
    <scope>NUCLEOTIDE SEQUENCE [LARGE SCALE GENOMIC DNA]</scope>
    <source>
        <strain evidence="3">cv. O-4</strain>
    </source>
</reference>